<proteinExistence type="predicted"/>
<accession>A0A0E9VS00</accession>
<organism evidence="1">
    <name type="scientific">Anguilla anguilla</name>
    <name type="common">European freshwater eel</name>
    <name type="synonym">Muraena anguilla</name>
    <dbReference type="NCBI Taxonomy" id="7936"/>
    <lineage>
        <taxon>Eukaryota</taxon>
        <taxon>Metazoa</taxon>
        <taxon>Chordata</taxon>
        <taxon>Craniata</taxon>
        <taxon>Vertebrata</taxon>
        <taxon>Euteleostomi</taxon>
        <taxon>Actinopterygii</taxon>
        <taxon>Neopterygii</taxon>
        <taxon>Teleostei</taxon>
        <taxon>Anguilliformes</taxon>
        <taxon>Anguillidae</taxon>
        <taxon>Anguilla</taxon>
    </lineage>
</organism>
<dbReference type="EMBL" id="GBXM01028514">
    <property type="protein sequence ID" value="JAH80063.1"/>
    <property type="molecule type" value="Transcribed_RNA"/>
</dbReference>
<evidence type="ECO:0000313" key="1">
    <source>
        <dbReference type="EMBL" id="JAH80063.1"/>
    </source>
</evidence>
<dbReference type="AlphaFoldDB" id="A0A0E9VS00"/>
<name>A0A0E9VS00_ANGAN</name>
<protein>
    <submittedName>
        <fullName evidence="1">Uncharacterized protein</fullName>
    </submittedName>
</protein>
<reference evidence="1" key="1">
    <citation type="submission" date="2014-11" db="EMBL/GenBank/DDBJ databases">
        <authorList>
            <person name="Amaro Gonzalez C."/>
        </authorList>
    </citation>
    <scope>NUCLEOTIDE SEQUENCE</scope>
</reference>
<reference evidence="1" key="2">
    <citation type="journal article" date="2015" name="Fish Shellfish Immunol.">
        <title>Early steps in the European eel (Anguilla anguilla)-Vibrio vulnificus interaction in the gills: Role of the RtxA13 toxin.</title>
        <authorList>
            <person name="Callol A."/>
            <person name="Pajuelo D."/>
            <person name="Ebbesson L."/>
            <person name="Teles M."/>
            <person name="MacKenzie S."/>
            <person name="Amaro C."/>
        </authorList>
    </citation>
    <scope>NUCLEOTIDE SEQUENCE</scope>
</reference>
<sequence>MFLCKVYMWFIIMWFILHLW</sequence>